<evidence type="ECO:0000256" key="3">
    <source>
        <dbReference type="ARBA" id="ARBA00023004"/>
    </source>
</evidence>
<dbReference type="Proteomes" id="UP000715781">
    <property type="component" value="Unassembled WGS sequence"/>
</dbReference>
<protein>
    <submittedName>
        <fullName evidence="4">Hydrogenase formation protein HypD</fullName>
    </submittedName>
</protein>
<dbReference type="NCBIfam" id="TIGR00075">
    <property type="entry name" value="hypD"/>
    <property type="match status" value="1"/>
</dbReference>
<dbReference type="EMBL" id="JAHHHN010000007">
    <property type="protein sequence ID" value="MBW4562334.1"/>
    <property type="molecule type" value="Genomic_DNA"/>
</dbReference>
<dbReference type="InterPro" id="IPR042244">
    <property type="entry name" value="HypD_2_sf"/>
</dbReference>
<comment type="similarity">
    <text evidence="1">Belongs to the HypD family.</text>
</comment>
<reference evidence="4" key="2">
    <citation type="journal article" date="2022" name="Microbiol. Resour. Announc.">
        <title>Metagenome Sequencing to Explore Phylogenomics of Terrestrial Cyanobacteria.</title>
        <authorList>
            <person name="Ward R.D."/>
            <person name="Stajich J.E."/>
            <person name="Johansen J.R."/>
            <person name="Huntemann M."/>
            <person name="Clum A."/>
            <person name="Foster B."/>
            <person name="Foster B."/>
            <person name="Roux S."/>
            <person name="Palaniappan K."/>
            <person name="Varghese N."/>
            <person name="Mukherjee S."/>
            <person name="Reddy T.B.K."/>
            <person name="Daum C."/>
            <person name="Copeland A."/>
            <person name="Chen I.A."/>
            <person name="Ivanova N.N."/>
            <person name="Kyrpides N.C."/>
            <person name="Shapiro N."/>
            <person name="Eloe-Fadrosh E.A."/>
            <person name="Pietrasiak N."/>
        </authorList>
    </citation>
    <scope>NUCLEOTIDE SEQUENCE</scope>
    <source>
        <strain evidence="4">JT2-VF2</strain>
    </source>
</reference>
<dbReference type="Gene3D" id="3.40.50.11750">
    <property type="entry name" value="HypD, alpha/beta domain 1"/>
    <property type="match status" value="2"/>
</dbReference>
<name>A0A951PY15_9NOST</name>
<dbReference type="AlphaFoldDB" id="A0A951PY15"/>
<evidence type="ECO:0000256" key="2">
    <source>
        <dbReference type="ARBA" id="ARBA00022723"/>
    </source>
</evidence>
<dbReference type="GO" id="GO:0051604">
    <property type="term" value="P:protein maturation"/>
    <property type="evidence" value="ECO:0007669"/>
    <property type="project" value="TreeGrafter"/>
</dbReference>
<gene>
    <name evidence="4" type="primary">hypD</name>
    <name evidence="4" type="ORF">KME32_14515</name>
</gene>
<dbReference type="PANTHER" id="PTHR30149">
    <property type="entry name" value="HYDROGENASE PROTEIN ASSEMBLY PROTEIN HYPD"/>
    <property type="match status" value="1"/>
</dbReference>
<evidence type="ECO:0000256" key="1">
    <source>
        <dbReference type="ARBA" id="ARBA00007888"/>
    </source>
</evidence>
<dbReference type="GO" id="GO:0005506">
    <property type="term" value="F:iron ion binding"/>
    <property type="evidence" value="ECO:0007669"/>
    <property type="project" value="TreeGrafter"/>
</dbReference>
<evidence type="ECO:0000313" key="4">
    <source>
        <dbReference type="EMBL" id="MBW4562334.1"/>
    </source>
</evidence>
<dbReference type="PANTHER" id="PTHR30149:SF0">
    <property type="entry name" value="HYDROGENASE MATURATION FACTOR HYPD"/>
    <property type="match status" value="1"/>
</dbReference>
<dbReference type="PIRSF" id="PIRSF005622">
    <property type="entry name" value="Hydrgn_mat_hypD"/>
    <property type="match status" value="1"/>
</dbReference>
<proteinExistence type="inferred from homology"/>
<keyword evidence="3" id="KW-0408">Iron</keyword>
<dbReference type="Gene3D" id="6.10.20.100">
    <property type="match status" value="1"/>
</dbReference>
<dbReference type="InterPro" id="IPR042243">
    <property type="entry name" value="HypD_1"/>
</dbReference>
<dbReference type="InterPro" id="IPR002780">
    <property type="entry name" value="Hyd_form_HypD"/>
</dbReference>
<dbReference type="GO" id="GO:0070025">
    <property type="term" value="F:carbon monoxide binding"/>
    <property type="evidence" value="ECO:0007669"/>
    <property type="project" value="TreeGrafter"/>
</dbReference>
<dbReference type="GO" id="GO:0051539">
    <property type="term" value="F:4 iron, 4 sulfur cluster binding"/>
    <property type="evidence" value="ECO:0007669"/>
    <property type="project" value="TreeGrafter"/>
</dbReference>
<dbReference type="Pfam" id="PF01924">
    <property type="entry name" value="HypD"/>
    <property type="match status" value="1"/>
</dbReference>
<accession>A0A951PY15</accession>
<keyword evidence="2" id="KW-0479">Metal-binding</keyword>
<sequence length="394" mass="43484">MKYVDEFREPEKAEGLRREITKLSQQLGRHIKIMEVCGGHTHSIFKYGIEEILPDNIELIHGPGCPVCVMPKGRLDDAIAISQNPNVIFATFGDAMRVPGSKTSLLQAKATGADIRIVYSPLDSLQIAKNNPDKEVVFFGLGFETTAPSTAFTILQAAAEKIPNFSMFCNHVLVIPALQALLDNPDLQLDGFVGPGHVSMVIGTDPYQFISQQYHKPIIVSGFEPLDILQSICMLLQQLLENRCEVENQYNRIVQKAGNTVAIQAMNQVFTARDNFDWRGLGDIPYSGLKIRPEYAQFDAELKFSIPNLKIADHKACQCGEILKGVLKPWQCKVFGTACTPETPIGTCMVSSEGACAAYYKYGRLSTIAKRTMREEPKVSITQIPLPACGNSLS</sequence>
<reference evidence="4" key="1">
    <citation type="submission" date="2021-05" db="EMBL/GenBank/DDBJ databases">
        <authorList>
            <person name="Pietrasiak N."/>
            <person name="Ward R."/>
            <person name="Stajich J.E."/>
            <person name="Kurbessoian T."/>
        </authorList>
    </citation>
    <scope>NUCLEOTIDE SEQUENCE</scope>
    <source>
        <strain evidence="4">JT2-VF2</strain>
    </source>
</reference>
<comment type="caution">
    <text evidence="4">The sequence shown here is derived from an EMBL/GenBank/DDBJ whole genome shotgun (WGS) entry which is preliminary data.</text>
</comment>
<evidence type="ECO:0000313" key="5">
    <source>
        <dbReference type="Proteomes" id="UP000715781"/>
    </source>
</evidence>
<organism evidence="4 5">
    <name type="scientific">Mojavia pulchra JT2-VF2</name>
    <dbReference type="NCBI Taxonomy" id="287848"/>
    <lineage>
        <taxon>Bacteria</taxon>
        <taxon>Bacillati</taxon>
        <taxon>Cyanobacteriota</taxon>
        <taxon>Cyanophyceae</taxon>
        <taxon>Nostocales</taxon>
        <taxon>Nostocaceae</taxon>
    </lineage>
</organism>